<keyword evidence="2" id="KW-1185">Reference proteome</keyword>
<dbReference type="OrthoDB" id="10544876at2759"/>
<reference evidence="1" key="1">
    <citation type="submission" date="2021-06" db="EMBL/GenBank/DDBJ databases">
        <authorList>
            <person name="Kallberg Y."/>
            <person name="Tangrot J."/>
            <person name="Rosling A."/>
        </authorList>
    </citation>
    <scope>NUCLEOTIDE SEQUENCE</scope>
    <source>
        <strain evidence="1">MA453B</strain>
    </source>
</reference>
<name>A0A9N9J8D2_9GLOM</name>
<accession>A0A9N9J8D2</accession>
<dbReference type="EMBL" id="CAJVPY010018376">
    <property type="protein sequence ID" value="CAG8766735.1"/>
    <property type="molecule type" value="Genomic_DNA"/>
</dbReference>
<evidence type="ECO:0000313" key="1">
    <source>
        <dbReference type="EMBL" id="CAG8766735.1"/>
    </source>
</evidence>
<protein>
    <submittedName>
        <fullName evidence="1">28327_t:CDS:1</fullName>
    </submittedName>
</protein>
<dbReference type="AlphaFoldDB" id="A0A9N9J8D2"/>
<gene>
    <name evidence="1" type="ORF">DERYTH_LOCUS18305</name>
</gene>
<organism evidence="1 2">
    <name type="scientific">Dentiscutata erythropus</name>
    <dbReference type="NCBI Taxonomy" id="1348616"/>
    <lineage>
        <taxon>Eukaryota</taxon>
        <taxon>Fungi</taxon>
        <taxon>Fungi incertae sedis</taxon>
        <taxon>Mucoromycota</taxon>
        <taxon>Glomeromycotina</taxon>
        <taxon>Glomeromycetes</taxon>
        <taxon>Diversisporales</taxon>
        <taxon>Gigasporaceae</taxon>
        <taxon>Dentiscutata</taxon>
    </lineage>
</organism>
<feature type="non-terminal residue" evidence="1">
    <location>
        <position position="202"/>
    </location>
</feature>
<dbReference type="Proteomes" id="UP000789405">
    <property type="component" value="Unassembled WGS sequence"/>
</dbReference>
<comment type="caution">
    <text evidence="1">The sequence shown here is derived from an EMBL/GenBank/DDBJ whole genome shotgun (WGS) entry which is preliminary data.</text>
</comment>
<evidence type="ECO:0000313" key="2">
    <source>
        <dbReference type="Proteomes" id="UP000789405"/>
    </source>
</evidence>
<proteinExistence type="predicted"/>
<sequence>MLLCFLYCEIGHQSKVKGLREQADFKQFTKKTVKKRAGHAKNIVENGPYRTEDRAVRQQVSLLPYEHLSHRLQNYSIMLQSQQNQIETFDSPFDVARIIPVAAAGTSPISDIIEPMVQYLCPTCSTFRPNIHRIPNIVYDNPYFNTFRPEWTQTVDISDASLEDQQNQANGSQGEVRNWNPVFVTTPTLNPEYLYCNQQSLQ</sequence>